<dbReference type="PANTHER" id="PTHR37017">
    <property type="entry name" value="AB HYDROLASE-1 DOMAIN-CONTAINING PROTEIN-RELATED"/>
    <property type="match status" value="1"/>
</dbReference>
<dbReference type="PANTHER" id="PTHR37017:SF3">
    <property type="entry name" value="AB HYDROLASE-1 DOMAIN-CONTAINING PROTEIN"/>
    <property type="match status" value="1"/>
</dbReference>
<evidence type="ECO:0000313" key="1">
    <source>
        <dbReference type="EMBL" id="SDH45737.1"/>
    </source>
</evidence>
<dbReference type="EMBL" id="FNDN01000002">
    <property type="protein sequence ID" value="SDH45737.1"/>
    <property type="molecule type" value="Genomic_DNA"/>
</dbReference>
<dbReference type="OrthoDB" id="9773549at2"/>
<dbReference type="InterPro" id="IPR029058">
    <property type="entry name" value="AB_hydrolase_fold"/>
</dbReference>
<dbReference type="Proteomes" id="UP000183263">
    <property type="component" value="Unassembled WGS sequence"/>
</dbReference>
<dbReference type="GO" id="GO:0003824">
    <property type="term" value="F:catalytic activity"/>
    <property type="evidence" value="ECO:0007669"/>
    <property type="project" value="UniProtKB-ARBA"/>
</dbReference>
<dbReference type="AlphaFoldDB" id="A0A1G8CJQ4"/>
<organism evidence="1 2">
    <name type="scientific">Rhodococcus triatomae</name>
    <dbReference type="NCBI Taxonomy" id="300028"/>
    <lineage>
        <taxon>Bacteria</taxon>
        <taxon>Bacillati</taxon>
        <taxon>Actinomycetota</taxon>
        <taxon>Actinomycetes</taxon>
        <taxon>Mycobacteriales</taxon>
        <taxon>Nocardiaceae</taxon>
        <taxon>Rhodococcus</taxon>
    </lineage>
</organism>
<evidence type="ECO:0000313" key="2">
    <source>
        <dbReference type="Proteomes" id="UP000183263"/>
    </source>
</evidence>
<dbReference type="SUPFAM" id="SSF53474">
    <property type="entry name" value="alpha/beta-Hydrolases"/>
    <property type="match status" value="1"/>
</dbReference>
<protein>
    <submittedName>
        <fullName evidence="1">Pimeloyl-ACP methyl ester carboxylesterase</fullName>
    </submittedName>
</protein>
<keyword evidence="2" id="KW-1185">Reference proteome</keyword>
<dbReference type="Pfam" id="PF12697">
    <property type="entry name" value="Abhydrolase_6"/>
    <property type="match status" value="1"/>
</dbReference>
<dbReference type="InterPro" id="IPR052897">
    <property type="entry name" value="Sec-Metab_Biosynth_Hydrolase"/>
</dbReference>
<dbReference type="Gene3D" id="3.40.50.1820">
    <property type="entry name" value="alpha/beta hydrolase"/>
    <property type="match status" value="1"/>
</dbReference>
<dbReference type="RefSeq" id="WP_072739945.1">
    <property type="nucleotide sequence ID" value="NZ_CP048813.1"/>
</dbReference>
<proteinExistence type="predicted"/>
<sequence length="245" mass="26338">MTPTPHDHRSHYILVPGFWLGAWAWDRVAPALRDSGARVTALTLPGSDSPDTARDAITLDDRVDAILAAVRTTAEDEDVILVVHSGAGPVGYAVSDRVPEDLARVVYVDSGPMPHGAALRPDLPDSTVEIPLPTWAELEADGNSLDGLDTADLEEFAARAVPEPAGPARTPLDLTDDRRLELPTTVVCSSFPAEVITRMAQAGHPMAAELARIRHVDYVDLPTGHWPMWSRPDDLAAALLDAVRS</sequence>
<accession>A0A1G8CJQ4</accession>
<gene>
    <name evidence="1" type="ORF">SAMN05444695_10245</name>
</gene>
<dbReference type="InterPro" id="IPR000073">
    <property type="entry name" value="AB_hydrolase_1"/>
</dbReference>
<reference evidence="1 2" key="1">
    <citation type="submission" date="2016-10" db="EMBL/GenBank/DDBJ databases">
        <authorList>
            <person name="de Groot N.N."/>
        </authorList>
    </citation>
    <scope>NUCLEOTIDE SEQUENCE [LARGE SCALE GENOMIC DNA]</scope>
    <source>
        <strain evidence="1 2">DSM 44892</strain>
    </source>
</reference>
<name>A0A1G8CJQ4_9NOCA</name>